<feature type="non-terminal residue" evidence="2">
    <location>
        <position position="148"/>
    </location>
</feature>
<proteinExistence type="predicted"/>
<evidence type="ECO:0000313" key="3">
    <source>
        <dbReference type="Proteomes" id="UP000045706"/>
    </source>
</evidence>
<name>A0A0G4LEJ5_VERLO</name>
<reference evidence="3" key="1">
    <citation type="submission" date="2015-05" db="EMBL/GenBank/DDBJ databases">
        <authorList>
            <person name="Fogelqvist Johan"/>
        </authorList>
    </citation>
    <scope>NUCLEOTIDE SEQUENCE [LARGE SCALE GENOMIC DNA]</scope>
</reference>
<protein>
    <submittedName>
        <fullName evidence="2">Uncharacterized protein</fullName>
    </submittedName>
</protein>
<feature type="non-terminal residue" evidence="2">
    <location>
        <position position="1"/>
    </location>
</feature>
<evidence type="ECO:0000313" key="2">
    <source>
        <dbReference type="EMBL" id="CRK20319.1"/>
    </source>
</evidence>
<feature type="region of interest" description="Disordered" evidence="1">
    <location>
        <begin position="1"/>
        <end position="24"/>
    </location>
</feature>
<sequence>IRPQSDFRLTPRTKEAPTRTGQPLYLDCVPTATRRPTSRTTSRLRRPLSHATRYRSTRAPLASIDATCSLTSCLAATPLILAFRRYRHATQRRRRFRYPQGCQGPRQACCTMGARPGRRHGTATSCRGRNWQPGHWYRSSGIPHARIL</sequence>
<organism evidence="2 3">
    <name type="scientific">Verticillium longisporum</name>
    <name type="common">Verticillium dahliae var. longisporum</name>
    <dbReference type="NCBI Taxonomy" id="100787"/>
    <lineage>
        <taxon>Eukaryota</taxon>
        <taxon>Fungi</taxon>
        <taxon>Dikarya</taxon>
        <taxon>Ascomycota</taxon>
        <taxon>Pezizomycotina</taxon>
        <taxon>Sordariomycetes</taxon>
        <taxon>Hypocreomycetidae</taxon>
        <taxon>Glomerellales</taxon>
        <taxon>Plectosphaerellaceae</taxon>
        <taxon>Verticillium</taxon>
    </lineage>
</organism>
<gene>
    <name evidence="2" type="ORF">BN1723_017864</name>
</gene>
<evidence type="ECO:0000256" key="1">
    <source>
        <dbReference type="SAM" id="MobiDB-lite"/>
    </source>
</evidence>
<accession>A0A0G4LEJ5</accession>
<dbReference type="AlphaFoldDB" id="A0A0G4LEJ5"/>
<dbReference type="Proteomes" id="UP000045706">
    <property type="component" value="Unassembled WGS sequence"/>
</dbReference>
<dbReference type="EMBL" id="CVQI01010946">
    <property type="protein sequence ID" value="CRK20319.1"/>
    <property type="molecule type" value="Genomic_DNA"/>
</dbReference>